<evidence type="ECO:0000256" key="1">
    <source>
        <dbReference type="ARBA" id="ARBA00023125"/>
    </source>
</evidence>
<organism evidence="4 5">
    <name type="scientific">Seohaeicola saemankumensis</name>
    <dbReference type="NCBI Taxonomy" id="481181"/>
    <lineage>
        <taxon>Bacteria</taxon>
        <taxon>Pseudomonadati</taxon>
        <taxon>Pseudomonadota</taxon>
        <taxon>Alphaproteobacteria</taxon>
        <taxon>Rhodobacterales</taxon>
        <taxon>Roseobacteraceae</taxon>
        <taxon>Seohaeicola</taxon>
    </lineage>
</organism>
<dbReference type="PROSITE" id="PS51755">
    <property type="entry name" value="OMPR_PHOB"/>
    <property type="match status" value="1"/>
</dbReference>
<dbReference type="SMART" id="SM00862">
    <property type="entry name" value="Trans_reg_C"/>
    <property type="match status" value="1"/>
</dbReference>
<gene>
    <name evidence="4" type="ORF">ACFQ3C_04100</name>
</gene>
<keyword evidence="1 2" id="KW-0238">DNA-binding</keyword>
<dbReference type="EMBL" id="JBHTKR010000002">
    <property type="protein sequence ID" value="MFD1193845.1"/>
    <property type="molecule type" value="Genomic_DNA"/>
</dbReference>
<sequence length="490" mass="53983">MEDANQDPLLMGICTFDPQSMTLRDAKGATLLLRSQSMRVLAELARRRGEVVSRDALIEAVWHGKAVTDDSLVQCIKDIRKAIRDTDREVLQTVVGTGYSLHVGQPASATSPKPSILIEKIDCSGNSQASQDFAEDLREKLILVMAPRSGVRVFSNYGDPLSADYVVKGRVSIVGDQVKLFISLSDARSHGHFYAESFSGKLPGFDQLAEDVARKTASVLRINVISYDGKRYVDIPNERLDFQQLLAKSHYFYSRITVQDTLMGRDTMQAAVKISPTDPKALALLAHSVTQMHPLIPSETSKNETDWAMALADKAVAVGQSSAFAFRTRANLRLWLLGDHKGCRADCLRALAINPNFYLAHLTLATSDILTGSYMAGIERINSYVCLTTIDRQYPYFQSLIGLAWFLAGNDGAATEVAQEAHERSPSSSWHAMVYAVSACRDPAITKAAKFQDMIEQLELPFGHFRSLPFSEMKDVEALEAGLRAAGVKE</sequence>
<name>A0ABW3T9M9_9RHOB</name>
<feature type="domain" description="OmpR/PhoB-type" evidence="3">
    <location>
        <begin position="6"/>
        <end position="103"/>
    </location>
</feature>
<dbReference type="RefSeq" id="WP_380789168.1">
    <property type="nucleotide sequence ID" value="NZ_JBHTKR010000002.1"/>
</dbReference>
<evidence type="ECO:0000259" key="3">
    <source>
        <dbReference type="PROSITE" id="PS51755"/>
    </source>
</evidence>
<dbReference type="Gene3D" id="1.10.10.10">
    <property type="entry name" value="Winged helix-like DNA-binding domain superfamily/Winged helix DNA-binding domain"/>
    <property type="match status" value="1"/>
</dbReference>
<reference evidence="5" key="1">
    <citation type="journal article" date="2019" name="Int. J. Syst. Evol. Microbiol.">
        <title>The Global Catalogue of Microorganisms (GCM) 10K type strain sequencing project: providing services to taxonomists for standard genome sequencing and annotation.</title>
        <authorList>
            <consortium name="The Broad Institute Genomics Platform"/>
            <consortium name="The Broad Institute Genome Sequencing Center for Infectious Disease"/>
            <person name="Wu L."/>
            <person name="Ma J."/>
        </authorList>
    </citation>
    <scope>NUCLEOTIDE SEQUENCE [LARGE SCALE GENOMIC DNA]</scope>
    <source>
        <strain evidence="5">CCUG 55328</strain>
    </source>
</reference>
<dbReference type="Gene3D" id="1.25.40.10">
    <property type="entry name" value="Tetratricopeptide repeat domain"/>
    <property type="match status" value="1"/>
</dbReference>
<proteinExistence type="predicted"/>
<dbReference type="Pfam" id="PF00486">
    <property type="entry name" value="Trans_reg_C"/>
    <property type="match status" value="1"/>
</dbReference>
<dbReference type="SUPFAM" id="SSF48452">
    <property type="entry name" value="TPR-like"/>
    <property type="match status" value="1"/>
</dbReference>
<protein>
    <submittedName>
        <fullName evidence="4">Winged helix-turn-helix domain-containing tetratricopeptide repeat protein</fullName>
    </submittedName>
</protein>
<comment type="caution">
    <text evidence="4">The sequence shown here is derived from an EMBL/GenBank/DDBJ whole genome shotgun (WGS) entry which is preliminary data.</text>
</comment>
<dbReference type="CDD" id="cd00383">
    <property type="entry name" value="trans_reg_C"/>
    <property type="match status" value="1"/>
</dbReference>
<evidence type="ECO:0000313" key="4">
    <source>
        <dbReference type="EMBL" id="MFD1193845.1"/>
    </source>
</evidence>
<dbReference type="InterPro" id="IPR016032">
    <property type="entry name" value="Sig_transdc_resp-reg_C-effctor"/>
</dbReference>
<keyword evidence="5" id="KW-1185">Reference proteome</keyword>
<dbReference type="InterPro" id="IPR001867">
    <property type="entry name" value="OmpR/PhoB-type_DNA-bd"/>
</dbReference>
<dbReference type="InterPro" id="IPR011990">
    <property type="entry name" value="TPR-like_helical_dom_sf"/>
</dbReference>
<dbReference type="Proteomes" id="UP001597151">
    <property type="component" value="Unassembled WGS sequence"/>
</dbReference>
<dbReference type="InterPro" id="IPR036388">
    <property type="entry name" value="WH-like_DNA-bd_sf"/>
</dbReference>
<evidence type="ECO:0000256" key="2">
    <source>
        <dbReference type="PROSITE-ProRule" id="PRU01091"/>
    </source>
</evidence>
<dbReference type="SUPFAM" id="SSF46894">
    <property type="entry name" value="C-terminal effector domain of the bipartite response regulators"/>
    <property type="match status" value="1"/>
</dbReference>
<feature type="DNA-binding region" description="OmpR/PhoB-type" evidence="2">
    <location>
        <begin position="6"/>
        <end position="103"/>
    </location>
</feature>
<accession>A0ABW3T9M9</accession>
<evidence type="ECO:0000313" key="5">
    <source>
        <dbReference type="Proteomes" id="UP001597151"/>
    </source>
</evidence>